<feature type="coiled-coil region" evidence="1">
    <location>
        <begin position="34"/>
        <end position="68"/>
    </location>
</feature>
<reference evidence="3" key="1">
    <citation type="submission" date="2020-08" db="EMBL/GenBank/DDBJ databases">
        <title>Plant Genome Project.</title>
        <authorList>
            <person name="Zhang R.-G."/>
        </authorList>
    </citation>
    <scope>NUCLEOTIDE SEQUENCE</scope>
    <source>
        <strain evidence="3">WSP0</strain>
        <tissue evidence="3">Leaf</tissue>
    </source>
</reference>
<dbReference type="AlphaFoldDB" id="A0AAV6LMA7"/>
<keyword evidence="1" id="KW-0175">Coiled coil</keyword>
<accession>A0AAV6LMA7</accession>
<organism evidence="3 4">
    <name type="scientific">Rhododendron griersonianum</name>
    <dbReference type="NCBI Taxonomy" id="479676"/>
    <lineage>
        <taxon>Eukaryota</taxon>
        <taxon>Viridiplantae</taxon>
        <taxon>Streptophyta</taxon>
        <taxon>Embryophyta</taxon>
        <taxon>Tracheophyta</taxon>
        <taxon>Spermatophyta</taxon>
        <taxon>Magnoliopsida</taxon>
        <taxon>eudicotyledons</taxon>
        <taxon>Gunneridae</taxon>
        <taxon>Pentapetalae</taxon>
        <taxon>asterids</taxon>
        <taxon>Ericales</taxon>
        <taxon>Ericaceae</taxon>
        <taxon>Ericoideae</taxon>
        <taxon>Rhodoreae</taxon>
        <taxon>Rhododendron</taxon>
    </lineage>
</organism>
<feature type="region of interest" description="Disordered" evidence="2">
    <location>
        <begin position="122"/>
        <end position="157"/>
    </location>
</feature>
<evidence type="ECO:0000313" key="4">
    <source>
        <dbReference type="Proteomes" id="UP000823749"/>
    </source>
</evidence>
<evidence type="ECO:0000313" key="3">
    <source>
        <dbReference type="EMBL" id="KAG5566092.1"/>
    </source>
</evidence>
<protein>
    <submittedName>
        <fullName evidence="3">Uncharacterized protein</fullName>
    </submittedName>
</protein>
<dbReference type="EMBL" id="JACTNZ010000001">
    <property type="protein sequence ID" value="KAG5566092.1"/>
    <property type="molecule type" value="Genomic_DNA"/>
</dbReference>
<keyword evidence="4" id="KW-1185">Reference proteome</keyword>
<proteinExistence type="predicted"/>
<feature type="compositionally biased region" description="Basic and acidic residues" evidence="2">
    <location>
        <begin position="134"/>
        <end position="157"/>
    </location>
</feature>
<name>A0AAV6LMA7_9ERIC</name>
<dbReference type="Proteomes" id="UP000823749">
    <property type="component" value="Chromosome 1"/>
</dbReference>
<gene>
    <name evidence="3" type="ORF">RHGRI_001882</name>
</gene>
<sequence length="157" mass="17653">MLYRESVKINETSLKLAEKYNNSHMELVIVKNKVEELQGLLNSVISEKEKLSKEVESLQEKNRVLIELNTALDDKINMLNAEIGNSNILFEGLNTGSRILDNILSIQRPASDKTGLGFYEVSSSKTVGGNPNELESKKVMPKSHSIDRTKKSDWKGF</sequence>
<comment type="caution">
    <text evidence="3">The sequence shown here is derived from an EMBL/GenBank/DDBJ whole genome shotgun (WGS) entry which is preliminary data.</text>
</comment>
<evidence type="ECO:0000256" key="1">
    <source>
        <dbReference type="SAM" id="Coils"/>
    </source>
</evidence>
<evidence type="ECO:0000256" key="2">
    <source>
        <dbReference type="SAM" id="MobiDB-lite"/>
    </source>
</evidence>